<sequence>MRREIIERARRVAEQCAGGSAGWSALSEEQLRCLDIGVRCGIAATLDALGLSLKTDPDPA</sequence>
<dbReference type="EMBL" id="JADBEM010000001">
    <property type="protein sequence ID" value="MBE1606236.1"/>
    <property type="molecule type" value="Genomic_DNA"/>
</dbReference>
<proteinExistence type="predicted"/>
<evidence type="ECO:0000313" key="1">
    <source>
        <dbReference type="EMBL" id="MBE1606236.1"/>
    </source>
</evidence>
<dbReference type="Proteomes" id="UP000638648">
    <property type="component" value="Unassembled WGS sequence"/>
</dbReference>
<reference evidence="1" key="1">
    <citation type="submission" date="2020-10" db="EMBL/GenBank/DDBJ databases">
        <title>Sequencing the genomes of 1000 actinobacteria strains.</title>
        <authorList>
            <person name="Klenk H.-P."/>
        </authorList>
    </citation>
    <scope>NUCLEOTIDE SEQUENCE</scope>
    <source>
        <strain evidence="1">DSM 45354</strain>
    </source>
</reference>
<organism evidence="1 2">
    <name type="scientific">Actinopolymorpha pittospori</name>
    <dbReference type="NCBI Taxonomy" id="648752"/>
    <lineage>
        <taxon>Bacteria</taxon>
        <taxon>Bacillati</taxon>
        <taxon>Actinomycetota</taxon>
        <taxon>Actinomycetes</taxon>
        <taxon>Propionibacteriales</taxon>
        <taxon>Actinopolymorphaceae</taxon>
        <taxon>Actinopolymorpha</taxon>
    </lineage>
</organism>
<dbReference type="AlphaFoldDB" id="A0A927MTU5"/>
<keyword evidence="2" id="KW-1185">Reference proteome</keyword>
<gene>
    <name evidence="1" type="ORF">HEB94_003084</name>
</gene>
<name>A0A927MTU5_9ACTN</name>
<comment type="caution">
    <text evidence="1">The sequence shown here is derived from an EMBL/GenBank/DDBJ whole genome shotgun (WGS) entry which is preliminary data.</text>
</comment>
<evidence type="ECO:0000313" key="2">
    <source>
        <dbReference type="Proteomes" id="UP000638648"/>
    </source>
</evidence>
<protein>
    <submittedName>
        <fullName evidence="1">Uncharacterized protein</fullName>
    </submittedName>
</protein>
<accession>A0A927MTU5</accession>